<comment type="caution">
    <text evidence="1">The sequence shown here is derived from an EMBL/GenBank/DDBJ whole genome shotgun (WGS) entry which is preliminary data.</text>
</comment>
<protein>
    <recommendedName>
        <fullName evidence="3">Transposase</fullName>
    </recommendedName>
</protein>
<proteinExistence type="predicted"/>
<keyword evidence="2" id="KW-1185">Reference proteome</keyword>
<organism evidence="1 2">
    <name type="scientific">Mycobacterium ulcerans str. Harvey</name>
    <dbReference type="NCBI Taxonomy" id="1299332"/>
    <lineage>
        <taxon>Bacteria</taxon>
        <taxon>Bacillati</taxon>
        <taxon>Actinomycetota</taxon>
        <taxon>Actinomycetes</taxon>
        <taxon>Mycobacteriales</taxon>
        <taxon>Mycobacteriaceae</taxon>
        <taxon>Mycobacterium</taxon>
        <taxon>Mycobacterium ulcerans group</taxon>
    </lineage>
</organism>
<evidence type="ECO:0008006" key="3">
    <source>
        <dbReference type="Google" id="ProtNLM"/>
    </source>
</evidence>
<evidence type="ECO:0000313" key="2">
    <source>
        <dbReference type="Proteomes" id="UP000020681"/>
    </source>
</evidence>
<gene>
    <name evidence="1" type="ORF">I551_7780</name>
</gene>
<name>A0ABN0QM69_MYCUL</name>
<accession>A0ABN0QM69</accession>
<dbReference type="EMBL" id="JAOL01000189">
    <property type="protein sequence ID" value="EUA85746.1"/>
    <property type="molecule type" value="Genomic_DNA"/>
</dbReference>
<evidence type="ECO:0000313" key="1">
    <source>
        <dbReference type="EMBL" id="EUA85746.1"/>
    </source>
</evidence>
<reference evidence="1 2" key="1">
    <citation type="submission" date="2014-01" db="EMBL/GenBank/DDBJ databases">
        <authorList>
            <person name="Dobos K."/>
            <person name="Lenaerts A."/>
            <person name="Ordway D."/>
            <person name="DeGroote M.A."/>
            <person name="Parker T."/>
            <person name="Sizemore C."/>
            <person name="Tallon L.J."/>
            <person name="Sadzewicz L.K."/>
            <person name="Sengamalay N."/>
            <person name="Fraser C.M."/>
            <person name="Hine E."/>
            <person name="Shefchek K.A."/>
            <person name="Das S.P."/>
            <person name="Tettelin H."/>
        </authorList>
    </citation>
    <scope>NUCLEOTIDE SEQUENCE [LARGE SCALE GENOMIC DNA]</scope>
    <source>
        <strain evidence="1 2">Harvey</strain>
    </source>
</reference>
<dbReference type="Proteomes" id="UP000020681">
    <property type="component" value="Unassembled WGS sequence"/>
</dbReference>
<sequence length="79" mass="9044">MFDVLDVWRVVLHPGIPIPRRGRADNGVLELLEGRRQFAARKLRPTHHKTMNLLEERISWPASDLTSSFLTPLHHIAGV</sequence>